<gene>
    <name evidence="6" type="ORF">ACOC_LOCUS4384</name>
</gene>
<keyword evidence="3 5" id="KW-1133">Transmembrane helix</keyword>
<dbReference type="OMA" id="ILMMQSA"/>
<feature type="transmembrane region" description="Helical" evidence="5">
    <location>
        <begin position="76"/>
        <end position="96"/>
    </location>
</feature>
<dbReference type="EMBL" id="UYYA01003814">
    <property type="protein sequence ID" value="VDM55969.1"/>
    <property type="molecule type" value="Genomic_DNA"/>
</dbReference>
<evidence type="ECO:0000313" key="7">
    <source>
        <dbReference type="Proteomes" id="UP000267027"/>
    </source>
</evidence>
<dbReference type="PANTHER" id="PTHR11132">
    <property type="entry name" value="SOLUTE CARRIER FAMILY 35"/>
    <property type="match status" value="1"/>
</dbReference>
<feature type="transmembrane region" description="Helical" evidence="5">
    <location>
        <begin position="154"/>
        <end position="172"/>
    </location>
</feature>
<sequence length="263" mass="29275">MIFLMTPAIRSAVFYVGSTLFCSLLGKIVVTRFFFDYPIVILMLQMATTLFIIELLRVIGVLKLSPYSFDKGRHFFLPSILFCIAQWLTLSAFEGIGMPAFDSVKRVTPVIILCASSAISRQSRLNNAQLIGVIGVSLGSLLTVNLELSLDRYSLFYGLMAATLQAVAYMQFEMLSRTYQAVELLYVNSFNSLIFFLVADVVQDEIRDAFMYMLTSAHPSFGGVLAILLLSGILIQFVTFLCLEHNGALRTQILSNIRAAVQV</sequence>
<keyword evidence="2 5" id="KW-0812">Transmembrane</keyword>
<evidence type="ECO:0000313" key="8">
    <source>
        <dbReference type="WBParaSite" id="ACOC_0000438301-mRNA-1"/>
    </source>
</evidence>
<dbReference type="OrthoDB" id="417037at2759"/>
<evidence type="ECO:0000256" key="4">
    <source>
        <dbReference type="ARBA" id="ARBA00023136"/>
    </source>
</evidence>
<dbReference type="AlphaFoldDB" id="A0A0R3PIZ9"/>
<name>A0A0R3PIZ9_ANGCS</name>
<feature type="transmembrane region" description="Helical" evidence="5">
    <location>
        <begin position="37"/>
        <end position="56"/>
    </location>
</feature>
<feature type="transmembrane region" description="Helical" evidence="5">
    <location>
        <begin position="222"/>
        <end position="243"/>
    </location>
</feature>
<dbReference type="InterPro" id="IPR050186">
    <property type="entry name" value="TPT_transporter"/>
</dbReference>
<evidence type="ECO:0000256" key="3">
    <source>
        <dbReference type="ARBA" id="ARBA00022989"/>
    </source>
</evidence>
<dbReference type="WBParaSite" id="ACOC_0000438301-mRNA-1">
    <property type="protein sequence ID" value="ACOC_0000438301-mRNA-1"/>
    <property type="gene ID" value="ACOC_0000438301"/>
</dbReference>
<feature type="transmembrane region" description="Helical" evidence="5">
    <location>
        <begin position="184"/>
        <end position="202"/>
    </location>
</feature>
<feature type="transmembrane region" description="Helical" evidence="5">
    <location>
        <begin position="12"/>
        <end position="30"/>
    </location>
</feature>
<evidence type="ECO:0000256" key="1">
    <source>
        <dbReference type="ARBA" id="ARBA00004141"/>
    </source>
</evidence>
<evidence type="ECO:0000256" key="5">
    <source>
        <dbReference type="SAM" id="Phobius"/>
    </source>
</evidence>
<protein>
    <submittedName>
        <fullName evidence="8">TPT domain-containing protein</fullName>
    </submittedName>
</protein>
<proteinExistence type="predicted"/>
<keyword evidence="7" id="KW-1185">Reference proteome</keyword>
<reference evidence="8" key="1">
    <citation type="submission" date="2017-02" db="UniProtKB">
        <authorList>
            <consortium name="WormBaseParasite"/>
        </authorList>
    </citation>
    <scope>IDENTIFICATION</scope>
</reference>
<organism evidence="8">
    <name type="scientific">Angiostrongylus costaricensis</name>
    <name type="common">Nematode worm</name>
    <dbReference type="NCBI Taxonomy" id="334426"/>
    <lineage>
        <taxon>Eukaryota</taxon>
        <taxon>Metazoa</taxon>
        <taxon>Ecdysozoa</taxon>
        <taxon>Nematoda</taxon>
        <taxon>Chromadorea</taxon>
        <taxon>Rhabditida</taxon>
        <taxon>Rhabditina</taxon>
        <taxon>Rhabditomorpha</taxon>
        <taxon>Strongyloidea</taxon>
        <taxon>Metastrongylidae</taxon>
        <taxon>Angiostrongylus</taxon>
    </lineage>
</organism>
<keyword evidence="4 5" id="KW-0472">Membrane</keyword>
<dbReference type="GO" id="GO:0016020">
    <property type="term" value="C:membrane"/>
    <property type="evidence" value="ECO:0007669"/>
    <property type="project" value="UniProtKB-SubCell"/>
</dbReference>
<comment type="subcellular location">
    <subcellularLocation>
        <location evidence="1">Membrane</location>
        <topology evidence="1">Multi-pass membrane protein</topology>
    </subcellularLocation>
</comment>
<accession>A0A0R3PIZ9</accession>
<evidence type="ECO:0000256" key="2">
    <source>
        <dbReference type="ARBA" id="ARBA00022692"/>
    </source>
</evidence>
<evidence type="ECO:0000313" key="6">
    <source>
        <dbReference type="EMBL" id="VDM55969.1"/>
    </source>
</evidence>
<dbReference type="STRING" id="334426.A0A0R3PIZ9"/>
<reference evidence="6 7" key="2">
    <citation type="submission" date="2018-11" db="EMBL/GenBank/DDBJ databases">
        <authorList>
            <consortium name="Pathogen Informatics"/>
        </authorList>
    </citation>
    <scope>NUCLEOTIDE SEQUENCE [LARGE SCALE GENOMIC DNA]</scope>
    <source>
        <strain evidence="6 7">Costa Rica</strain>
    </source>
</reference>
<dbReference type="Proteomes" id="UP000267027">
    <property type="component" value="Unassembled WGS sequence"/>
</dbReference>